<name>A0A368FZW2_ANCCA</name>
<proteinExistence type="predicted"/>
<reference evidence="2 3" key="1">
    <citation type="submission" date="2014-10" db="EMBL/GenBank/DDBJ databases">
        <title>Draft genome of the hookworm Ancylostoma caninum.</title>
        <authorList>
            <person name="Mitreva M."/>
        </authorList>
    </citation>
    <scope>NUCLEOTIDE SEQUENCE [LARGE SCALE GENOMIC DNA]</scope>
    <source>
        <strain evidence="2 3">Baltimore</strain>
    </source>
</reference>
<dbReference type="Pfam" id="PF00080">
    <property type="entry name" value="Sod_Cu"/>
    <property type="match status" value="1"/>
</dbReference>
<dbReference type="InterPro" id="IPR024134">
    <property type="entry name" value="SOD_Cu/Zn_/chaperone"/>
</dbReference>
<dbReference type="Proteomes" id="UP000252519">
    <property type="component" value="Unassembled WGS sequence"/>
</dbReference>
<dbReference type="GO" id="GO:0006801">
    <property type="term" value="P:superoxide metabolic process"/>
    <property type="evidence" value="ECO:0007669"/>
    <property type="project" value="InterPro"/>
</dbReference>
<dbReference type="Gene3D" id="2.60.40.200">
    <property type="entry name" value="Superoxide dismutase, copper/zinc binding domain"/>
    <property type="match status" value="1"/>
</dbReference>
<dbReference type="SUPFAM" id="SSF49329">
    <property type="entry name" value="Cu,Zn superoxide dismutase-like"/>
    <property type="match status" value="1"/>
</dbReference>
<organism evidence="2 3">
    <name type="scientific">Ancylostoma caninum</name>
    <name type="common">Dog hookworm</name>
    <dbReference type="NCBI Taxonomy" id="29170"/>
    <lineage>
        <taxon>Eukaryota</taxon>
        <taxon>Metazoa</taxon>
        <taxon>Ecdysozoa</taxon>
        <taxon>Nematoda</taxon>
        <taxon>Chromadorea</taxon>
        <taxon>Rhabditida</taxon>
        <taxon>Rhabditina</taxon>
        <taxon>Rhabditomorpha</taxon>
        <taxon>Strongyloidea</taxon>
        <taxon>Ancylostomatidae</taxon>
        <taxon>Ancylostomatinae</taxon>
        <taxon>Ancylostoma</taxon>
    </lineage>
</organism>
<evidence type="ECO:0000259" key="1">
    <source>
        <dbReference type="Pfam" id="PF00080"/>
    </source>
</evidence>
<protein>
    <submittedName>
        <fullName evidence="2">Copper/zinc superoxide dismutase</fullName>
    </submittedName>
</protein>
<dbReference type="OrthoDB" id="2015551at2759"/>
<comment type="caution">
    <text evidence="2">The sequence shown here is derived from an EMBL/GenBank/DDBJ whole genome shotgun (WGS) entry which is preliminary data.</text>
</comment>
<accession>A0A368FZW2</accession>
<dbReference type="InterPro" id="IPR036423">
    <property type="entry name" value="SOD-like_Cu/Zn_dom_sf"/>
</dbReference>
<evidence type="ECO:0000313" key="3">
    <source>
        <dbReference type="Proteomes" id="UP000252519"/>
    </source>
</evidence>
<gene>
    <name evidence="2" type="ORF">ANCCAN_17828</name>
</gene>
<dbReference type="InterPro" id="IPR001424">
    <property type="entry name" value="SOD_Cu_Zn_dom"/>
</dbReference>
<sequence>MWKSSRQNQEKTPAEAWGGSISHKLEVCSWSIRGTLSGLKQGAHGLNIHEEAKLGDNCNAAGAPLNPNINLGDIRTSVTGATMVRVTSREISLEDIVGRAIVINGNAADEGTRVACGVIRAS</sequence>
<dbReference type="GO" id="GO:0005507">
    <property type="term" value="F:copper ion binding"/>
    <property type="evidence" value="ECO:0007669"/>
    <property type="project" value="InterPro"/>
</dbReference>
<dbReference type="EMBL" id="JOJR01000570">
    <property type="protein sequence ID" value="RCN36285.1"/>
    <property type="molecule type" value="Genomic_DNA"/>
</dbReference>
<dbReference type="STRING" id="29170.A0A368FZW2"/>
<dbReference type="AlphaFoldDB" id="A0A368FZW2"/>
<keyword evidence="3" id="KW-1185">Reference proteome</keyword>
<evidence type="ECO:0000313" key="2">
    <source>
        <dbReference type="EMBL" id="RCN36285.1"/>
    </source>
</evidence>
<feature type="domain" description="Superoxide dismutase copper/zinc binding" evidence="1">
    <location>
        <begin position="30"/>
        <end position="119"/>
    </location>
</feature>
<dbReference type="PANTHER" id="PTHR10003">
    <property type="entry name" value="SUPEROXIDE DISMUTASE CU-ZN -RELATED"/>
    <property type="match status" value="1"/>
</dbReference>